<dbReference type="EMBL" id="JABJVM010000025">
    <property type="protein sequence ID" value="MBA3927757.1"/>
    <property type="molecule type" value="Genomic_DNA"/>
</dbReference>
<accession>A0A7W1T940</accession>
<comment type="caution">
    <text evidence="1">The sequence shown here is derived from an EMBL/GenBank/DDBJ whole genome shotgun (WGS) entry which is preliminary data.</text>
</comment>
<sequence length="100" mass="11221">MALEMSITNKSQSKLTQKIFIYIEGQQKTTNIKQLGTGGEDRIDIPVTENDLGKDIMLSYLNTDSAIIIKKIGQIENVAQMARLEITDITREGTIKYDIT</sequence>
<proteinExistence type="predicted"/>
<dbReference type="Proteomes" id="UP000548787">
    <property type="component" value="Unassembled WGS sequence"/>
</dbReference>
<reference evidence="1 2" key="1">
    <citation type="submission" date="2020-08" db="EMBL/GenBank/DDBJ databases">
        <title>Listeria ohnekaius sp. nov. and Listeria portnoyii sp. nov. isolated from non-agricultural and natural environments.</title>
        <authorList>
            <person name="Weller D."/>
            <person name="Belias A.M."/>
            <person name="Liao J."/>
            <person name="Guo S."/>
            <person name="Orsi R.H."/>
            <person name="Wiedmann M."/>
        </authorList>
    </citation>
    <scope>NUCLEOTIDE SEQUENCE [LARGE SCALE GENOMIC DNA]</scope>
    <source>
        <strain evidence="1 2">FSL W9-0585</strain>
    </source>
</reference>
<gene>
    <name evidence="1" type="ORF">HPK16_15575</name>
</gene>
<dbReference type="RefSeq" id="WP_181677824.1">
    <property type="nucleotide sequence ID" value="NZ_JABJVM010000025.1"/>
</dbReference>
<dbReference type="AlphaFoldDB" id="A0A7W1T940"/>
<name>A0A7W1T940_9LIST</name>
<organism evidence="1 2">
    <name type="scientific">Listeria rustica</name>
    <dbReference type="NCBI Taxonomy" id="2713503"/>
    <lineage>
        <taxon>Bacteria</taxon>
        <taxon>Bacillati</taxon>
        <taxon>Bacillota</taxon>
        <taxon>Bacilli</taxon>
        <taxon>Bacillales</taxon>
        <taxon>Listeriaceae</taxon>
        <taxon>Listeria</taxon>
    </lineage>
</organism>
<protein>
    <submittedName>
        <fullName evidence="1">Uncharacterized protein</fullName>
    </submittedName>
</protein>
<keyword evidence="2" id="KW-1185">Reference proteome</keyword>
<evidence type="ECO:0000313" key="1">
    <source>
        <dbReference type="EMBL" id="MBA3927757.1"/>
    </source>
</evidence>
<evidence type="ECO:0000313" key="2">
    <source>
        <dbReference type="Proteomes" id="UP000548787"/>
    </source>
</evidence>